<dbReference type="AlphaFoldDB" id="A0AAE0TZZ7"/>
<evidence type="ECO:0000256" key="6">
    <source>
        <dbReference type="ARBA" id="ARBA00022723"/>
    </source>
</evidence>
<evidence type="ECO:0000256" key="4">
    <source>
        <dbReference type="ARBA" id="ARBA00022617"/>
    </source>
</evidence>
<keyword evidence="10" id="KW-0503">Monooxygenase</keyword>
<evidence type="ECO:0000256" key="10">
    <source>
        <dbReference type="ARBA" id="ARBA00023033"/>
    </source>
</evidence>
<keyword evidence="14" id="KW-1185">Reference proteome</keyword>
<dbReference type="Pfam" id="PF00067">
    <property type="entry name" value="p450"/>
    <property type="match status" value="1"/>
</dbReference>
<dbReference type="PRINTS" id="PR00465">
    <property type="entry name" value="EP450IV"/>
</dbReference>
<evidence type="ECO:0000256" key="2">
    <source>
        <dbReference type="ARBA" id="ARBA00004370"/>
    </source>
</evidence>
<dbReference type="InterPro" id="IPR036396">
    <property type="entry name" value="Cyt_P450_sf"/>
</dbReference>
<reference evidence="13" key="1">
    <citation type="journal article" date="2023" name="Mol. Phylogenet. Evol.">
        <title>Genome-scale phylogeny and comparative genomics of the fungal order Sordariales.</title>
        <authorList>
            <person name="Hensen N."/>
            <person name="Bonometti L."/>
            <person name="Westerberg I."/>
            <person name="Brannstrom I.O."/>
            <person name="Guillou S."/>
            <person name="Cros-Aarteil S."/>
            <person name="Calhoun S."/>
            <person name="Haridas S."/>
            <person name="Kuo A."/>
            <person name="Mondo S."/>
            <person name="Pangilinan J."/>
            <person name="Riley R."/>
            <person name="LaButti K."/>
            <person name="Andreopoulos B."/>
            <person name="Lipzen A."/>
            <person name="Chen C."/>
            <person name="Yan M."/>
            <person name="Daum C."/>
            <person name="Ng V."/>
            <person name="Clum A."/>
            <person name="Steindorff A."/>
            <person name="Ohm R.A."/>
            <person name="Martin F."/>
            <person name="Silar P."/>
            <person name="Natvig D.O."/>
            <person name="Lalanne C."/>
            <person name="Gautier V."/>
            <person name="Ament-Velasquez S.L."/>
            <person name="Kruys A."/>
            <person name="Hutchinson M.I."/>
            <person name="Powell A.J."/>
            <person name="Barry K."/>
            <person name="Miller A.N."/>
            <person name="Grigoriev I.V."/>
            <person name="Debuchy R."/>
            <person name="Gladieux P."/>
            <person name="Hiltunen Thoren M."/>
            <person name="Johannesson H."/>
        </authorList>
    </citation>
    <scope>NUCLEOTIDE SEQUENCE</scope>
    <source>
        <strain evidence="13">CBS 232.78</strain>
    </source>
</reference>
<gene>
    <name evidence="13" type="ORF">B0H63DRAFT_189279</name>
</gene>
<dbReference type="SUPFAM" id="SSF48264">
    <property type="entry name" value="Cytochrome P450"/>
    <property type="match status" value="1"/>
</dbReference>
<keyword evidence="9 12" id="KW-0408">Iron</keyword>
<name>A0AAE0TZZ7_9PEZI</name>
<evidence type="ECO:0000256" key="3">
    <source>
        <dbReference type="ARBA" id="ARBA00010617"/>
    </source>
</evidence>
<evidence type="ECO:0000313" key="13">
    <source>
        <dbReference type="EMBL" id="KAK3385913.1"/>
    </source>
</evidence>
<dbReference type="GO" id="GO:0020037">
    <property type="term" value="F:heme binding"/>
    <property type="evidence" value="ECO:0007669"/>
    <property type="project" value="InterPro"/>
</dbReference>
<evidence type="ECO:0000256" key="5">
    <source>
        <dbReference type="ARBA" id="ARBA00022692"/>
    </source>
</evidence>
<dbReference type="GO" id="GO:0016020">
    <property type="term" value="C:membrane"/>
    <property type="evidence" value="ECO:0007669"/>
    <property type="project" value="UniProtKB-SubCell"/>
</dbReference>
<dbReference type="GO" id="GO:0005506">
    <property type="term" value="F:iron ion binding"/>
    <property type="evidence" value="ECO:0007669"/>
    <property type="project" value="InterPro"/>
</dbReference>
<comment type="cofactor">
    <cofactor evidence="1 12">
        <name>heme</name>
        <dbReference type="ChEBI" id="CHEBI:30413"/>
    </cofactor>
</comment>
<accession>A0AAE0TZZ7</accession>
<evidence type="ECO:0000256" key="12">
    <source>
        <dbReference type="PIRSR" id="PIRSR602403-1"/>
    </source>
</evidence>
<comment type="subcellular location">
    <subcellularLocation>
        <location evidence="2">Membrane</location>
    </subcellularLocation>
</comment>
<dbReference type="GO" id="GO:0016705">
    <property type="term" value="F:oxidoreductase activity, acting on paired donors, with incorporation or reduction of molecular oxygen"/>
    <property type="evidence" value="ECO:0007669"/>
    <property type="project" value="InterPro"/>
</dbReference>
<dbReference type="InterPro" id="IPR002403">
    <property type="entry name" value="Cyt_P450_E_grp-IV"/>
</dbReference>
<protein>
    <submittedName>
        <fullName evidence="13">Cytochrome P450</fullName>
    </submittedName>
</protein>
<evidence type="ECO:0000256" key="1">
    <source>
        <dbReference type="ARBA" id="ARBA00001971"/>
    </source>
</evidence>
<dbReference type="PANTHER" id="PTHR46206:SF5">
    <property type="entry name" value="P450, PUTATIVE (EUROFUNG)-RELATED"/>
    <property type="match status" value="1"/>
</dbReference>
<evidence type="ECO:0000256" key="11">
    <source>
        <dbReference type="ARBA" id="ARBA00023136"/>
    </source>
</evidence>
<feature type="binding site" description="axial binding residue" evidence="12">
    <location>
        <position position="482"/>
    </location>
    <ligand>
        <name>heme</name>
        <dbReference type="ChEBI" id="CHEBI:30413"/>
    </ligand>
    <ligandPart>
        <name>Fe</name>
        <dbReference type="ChEBI" id="CHEBI:18248"/>
    </ligandPart>
</feature>
<evidence type="ECO:0000256" key="9">
    <source>
        <dbReference type="ARBA" id="ARBA00023004"/>
    </source>
</evidence>
<organism evidence="13 14">
    <name type="scientific">Podospora didyma</name>
    <dbReference type="NCBI Taxonomy" id="330526"/>
    <lineage>
        <taxon>Eukaryota</taxon>
        <taxon>Fungi</taxon>
        <taxon>Dikarya</taxon>
        <taxon>Ascomycota</taxon>
        <taxon>Pezizomycotina</taxon>
        <taxon>Sordariomycetes</taxon>
        <taxon>Sordariomycetidae</taxon>
        <taxon>Sordariales</taxon>
        <taxon>Podosporaceae</taxon>
        <taxon>Podospora</taxon>
    </lineage>
</organism>
<comment type="similarity">
    <text evidence="3">Belongs to the cytochrome P450 family.</text>
</comment>
<dbReference type="Proteomes" id="UP001285441">
    <property type="component" value="Unassembled WGS sequence"/>
</dbReference>
<dbReference type="InterPro" id="IPR001128">
    <property type="entry name" value="Cyt_P450"/>
</dbReference>
<dbReference type="CDD" id="cd11041">
    <property type="entry name" value="CYP503A1-like"/>
    <property type="match status" value="1"/>
</dbReference>
<dbReference type="Gene3D" id="1.10.630.10">
    <property type="entry name" value="Cytochrome P450"/>
    <property type="match status" value="1"/>
</dbReference>
<dbReference type="PANTHER" id="PTHR46206">
    <property type="entry name" value="CYTOCHROME P450"/>
    <property type="match status" value="1"/>
</dbReference>
<evidence type="ECO:0000256" key="7">
    <source>
        <dbReference type="ARBA" id="ARBA00022989"/>
    </source>
</evidence>
<keyword evidence="4 12" id="KW-0349">Heme</keyword>
<keyword evidence="8" id="KW-0560">Oxidoreductase</keyword>
<proteinExistence type="inferred from homology"/>
<comment type="caution">
    <text evidence="13">The sequence shown here is derived from an EMBL/GenBank/DDBJ whole genome shotgun (WGS) entry which is preliminary data.</text>
</comment>
<keyword evidence="7" id="KW-1133">Transmembrane helix</keyword>
<keyword evidence="5" id="KW-0812">Transmembrane</keyword>
<dbReference type="GO" id="GO:0004497">
    <property type="term" value="F:monooxygenase activity"/>
    <property type="evidence" value="ECO:0007669"/>
    <property type="project" value="UniProtKB-KW"/>
</dbReference>
<dbReference type="EMBL" id="JAULSW010000004">
    <property type="protein sequence ID" value="KAK3385913.1"/>
    <property type="molecule type" value="Genomic_DNA"/>
</dbReference>
<evidence type="ECO:0000313" key="14">
    <source>
        <dbReference type="Proteomes" id="UP001285441"/>
    </source>
</evidence>
<keyword evidence="6 12" id="KW-0479">Metal-binding</keyword>
<reference evidence="13" key="2">
    <citation type="submission" date="2023-06" db="EMBL/GenBank/DDBJ databases">
        <authorList>
            <consortium name="Lawrence Berkeley National Laboratory"/>
            <person name="Haridas S."/>
            <person name="Hensen N."/>
            <person name="Bonometti L."/>
            <person name="Westerberg I."/>
            <person name="Brannstrom I.O."/>
            <person name="Guillou S."/>
            <person name="Cros-Aarteil S."/>
            <person name="Calhoun S."/>
            <person name="Kuo A."/>
            <person name="Mondo S."/>
            <person name="Pangilinan J."/>
            <person name="Riley R."/>
            <person name="LaButti K."/>
            <person name="Andreopoulos B."/>
            <person name="Lipzen A."/>
            <person name="Chen C."/>
            <person name="Yanf M."/>
            <person name="Daum C."/>
            <person name="Ng V."/>
            <person name="Clum A."/>
            <person name="Steindorff A."/>
            <person name="Ohm R."/>
            <person name="Martin F."/>
            <person name="Silar P."/>
            <person name="Natvig D."/>
            <person name="Lalanne C."/>
            <person name="Gautier V."/>
            <person name="Ament-velasquez S.L."/>
            <person name="Kruys A."/>
            <person name="Hutchinson M.I."/>
            <person name="Powell A.J."/>
            <person name="Barry K."/>
            <person name="Miller A.N."/>
            <person name="Grigoriev I.V."/>
            <person name="Debuchy R."/>
            <person name="Gladieux P."/>
            <person name="Thoren M.H."/>
            <person name="Johannesson H."/>
        </authorList>
    </citation>
    <scope>NUCLEOTIDE SEQUENCE</scope>
    <source>
        <strain evidence="13">CBS 232.78</strain>
    </source>
</reference>
<evidence type="ECO:0000256" key="8">
    <source>
        <dbReference type="ARBA" id="ARBA00023002"/>
    </source>
</evidence>
<sequence>MLLAQSSTQAFEAILLSSVAAVLFFGIQSAVHASSDKTRAPSTSRILSLCLAPVALFKRRARAWMFLINGPEQIQEAYDKAKGKPFFVDVPENRYLVVSSWKHIKEIDAAPDSVLSLQGAAKEILQPKYTMSSFNWLDKRGAEGTPLIRTLRTMLTNHLPDVLPDIRRAMSGLLDGMYASHPVINGVKTSQLYPMVIKSISHSNALAFFGEDLVKNEKFMKAATLFIEQTLLIAEVLRLLPKSFSNPIGKFLSSRLNSSKIIFDTLHPIAAERIDEWAKAKLGYDVPERKDCIQWVMESAPKAKPWTAERIVYELIALWFGSVHITSTTVCFALHDLCLHPEYVEPLRKEIETAGWDKFDKSGGKCFPLLDSFMKESARLTPVESVSTRRMALQPFQLSDGPKIDVGQWVCTAARGMMNDAAFFASPDEFHGFRFANPSLLASAAEKNLIPAGLVPELTNSAASAFTDISDWQLWGTGKCACPGRYYASAVMKIMLGLFLTKYDMQLTDRDASRHFAWRTFIYPYEGTTAILTPREEAA</sequence>
<keyword evidence="11" id="KW-0472">Membrane</keyword>